<feature type="domain" description="Aminoglycoside phosphotransferase" evidence="1">
    <location>
        <begin position="66"/>
        <end position="278"/>
    </location>
</feature>
<keyword evidence="3" id="KW-1185">Reference proteome</keyword>
<name>A0ABP5CXR0_9ACTN</name>
<sequence length="368" mass="40591">MAGPTDRHAREEDLHDRLLAWLPDRLAPAGHHDFALSAFSAPAAGYSGTTAFFTASWVADGATVERRLVLRMQSQVHQVFIAPDAVRQAAVMERLGRHVGVSTPEIVLTEPDPAVLGAPFYLMARVDGRVPSDVPSWHKRGWTVELSADERSRMYDNALRSLVAVHAVDDADDLAFLRDSNTDRTSLERYLDELVAWHAWCADDLHVGGDLVREALDVLLATAPATSVEGVVWGDARIGNICFADDLSVAALFDWETATTGPPDIDVAWWLMFERYLCEALGFSRQPGTPDDEEILRRYEQFGGKLTGDIGYYLVLAAVVLGLITNRLAVLLAQDGLDEATARSYPTTAIALLEHYLELHRTPRSTSR</sequence>
<protein>
    <submittedName>
        <fullName evidence="2">Phosphotransferase family protein</fullName>
    </submittedName>
</protein>
<dbReference type="Pfam" id="PF01636">
    <property type="entry name" value="APH"/>
    <property type="match status" value="1"/>
</dbReference>
<dbReference type="InterPro" id="IPR051678">
    <property type="entry name" value="AGP_Transferase"/>
</dbReference>
<dbReference type="PANTHER" id="PTHR21310:SF40">
    <property type="entry name" value="AMINOGLYCOSIDE PHOSPHOTRANSFERASE DOMAIN-CONTAINING PROTEIN-RELATED"/>
    <property type="match status" value="1"/>
</dbReference>
<evidence type="ECO:0000313" key="3">
    <source>
        <dbReference type="Proteomes" id="UP001500571"/>
    </source>
</evidence>
<dbReference type="Proteomes" id="UP001500571">
    <property type="component" value="Unassembled WGS sequence"/>
</dbReference>
<reference evidence="3" key="1">
    <citation type="journal article" date="2019" name="Int. J. Syst. Evol. Microbiol.">
        <title>The Global Catalogue of Microorganisms (GCM) 10K type strain sequencing project: providing services to taxonomists for standard genome sequencing and annotation.</title>
        <authorList>
            <consortium name="The Broad Institute Genomics Platform"/>
            <consortium name="The Broad Institute Genome Sequencing Center for Infectious Disease"/>
            <person name="Wu L."/>
            <person name="Ma J."/>
        </authorList>
    </citation>
    <scope>NUCLEOTIDE SEQUENCE [LARGE SCALE GENOMIC DNA]</scope>
    <source>
        <strain evidence="3">JCM 15309</strain>
    </source>
</reference>
<accession>A0ABP5CXR0</accession>
<dbReference type="PANTHER" id="PTHR21310">
    <property type="entry name" value="AMINOGLYCOSIDE PHOSPHOTRANSFERASE-RELATED-RELATED"/>
    <property type="match status" value="1"/>
</dbReference>
<evidence type="ECO:0000313" key="2">
    <source>
        <dbReference type="EMBL" id="GAA1970731.1"/>
    </source>
</evidence>
<dbReference type="RefSeq" id="WP_344046922.1">
    <property type="nucleotide sequence ID" value="NZ_BAAAPB010000004.1"/>
</dbReference>
<dbReference type="Gene3D" id="3.30.200.20">
    <property type="entry name" value="Phosphorylase Kinase, domain 1"/>
    <property type="match status" value="1"/>
</dbReference>
<proteinExistence type="predicted"/>
<organism evidence="2 3">
    <name type="scientific">Nocardioides panacihumi</name>
    <dbReference type="NCBI Taxonomy" id="400774"/>
    <lineage>
        <taxon>Bacteria</taxon>
        <taxon>Bacillati</taxon>
        <taxon>Actinomycetota</taxon>
        <taxon>Actinomycetes</taxon>
        <taxon>Propionibacteriales</taxon>
        <taxon>Nocardioidaceae</taxon>
        <taxon>Nocardioides</taxon>
    </lineage>
</organism>
<dbReference type="InterPro" id="IPR041726">
    <property type="entry name" value="ACAD10_11_N"/>
</dbReference>
<dbReference type="InterPro" id="IPR002575">
    <property type="entry name" value="Aminoglycoside_PTrfase"/>
</dbReference>
<evidence type="ECO:0000259" key="1">
    <source>
        <dbReference type="Pfam" id="PF01636"/>
    </source>
</evidence>
<dbReference type="Gene3D" id="3.90.1200.10">
    <property type="match status" value="1"/>
</dbReference>
<comment type="caution">
    <text evidence="2">The sequence shown here is derived from an EMBL/GenBank/DDBJ whole genome shotgun (WGS) entry which is preliminary data.</text>
</comment>
<gene>
    <name evidence="2" type="ORF">GCM10009798_34370</name>
</gene>
<dbReference type="CDD" id="cd05154">
    <property type="entry name" value="ACAD10_11_N-like"/>
    <property type="match status" value="1"/>
</dbReference>
<dbReference type="EMBL" id="BAAAPB010000004">
    <property type="protein sequence ID" value="GAA1970731.1"/>
    <property type="molecule type" value="Genomic_DNA"/>
</dbReference>
<dbReference type="SUPFAM" id="SSF56112">
    <property type="entry name" value="Protein kinase-like (PK-like)"/>
    <property type="match status" value="1"/>
</dbReference>
<dbReference type="InterPro" id="IPR011009">
    <property type="entry name" value="Kinase-like_dom_sf"/>
</dbReference>